<dbReference type="InParanoid" id="A0A067PK17"/>
<dbReference type="InterPro" id="IPR045122">
    <property type="entry name" value="Csc1-like"/>
</dbReference>
<dbReference type="InterPro" id="IPR027815">
    <property type="entry name" value="CSC1/OSCA1-like_cyt"/>
</dbReference>
<feature type="transmembrane region" description="Helical" evidence="8">
    <location>
        <begin position="425"/>
        <end position="448"/>
    </location>
</feature>
<dbReference type="STRING" id="933084.A0A067PK17"/>
<dbReference type="Pfam" id="PF02714">
    <property type="entry name" value="RSN1_7TM"/>
    <property type="match status" value="1"/>
</dbReference>
<dbReference type="Proteomes" id="UP000027265">
    <property type="component" value="Unassembled WGS sequence"/>
</dbReference>
<dbReference type="GO" id="GO:0005886">
    <property type="term" value="C:plasma membrane"/>
    <property type="evidence" value="ECO:0007669"/>
    <property type="project" value="TreeGrafter"/>
</dbReference>
<dbReference type="PANTHER" id="PTHR13018">
    <property type="entry name" value="PROBABLE MEMBRANE PROTEIN DUF221-RELATED"/>
    <property type="match status" value="1"/>
</dbReference>
<feature type="transmembrane region" description="Helical" evidence="8">
    <location>
        <begin position="158"/>
        <end position="179"/>
    </location>
</feature>
<feature type="transmembrane region" description="Helical" evidence="8">
    <location>
        <begin position="112"/>
        <end position="132"/>
    </location>
</feature>
<feature type="transmembrane region" description="Helical" evidence="8">
    <location>
        <begin position="579"/>
        <end position="598"/>
    </location>
</feature>
<feature type="region of interest" description="Disordered" evidence="7">
    <location>
        <begin position="837"/>
        <end position="937"/>
    </location>
</feature>
<gene>
    <name evidence="12" type="ORF">JAAARDRAFT_134456</name>
</gene>
<protein>
    <recommendedName>
        <fullName evidence="14">DUF221-domain-containing protein</fullName>
    </recommendedName>
</protein>
<keyword evidence="5 8" id="KW-1133">Transmembrane helix</keyword>
<feature type="transmembrane region" description="Helical" evidence="8">
    <location>
        <begin position="382"/>
        <end position="405"/>
    </location>
</feature>
<dbReference type="GO" id="GO:0005227">
    <property type="term" value="F:calcium-activated cation channel activity"/>
    <property type="evidence" value="ECO:0007669"/>
    <property type="project" value="InterPro"/>
</dbReference>
<evidence type="ECO:0008006" key="14">
    <source>
        <dbReference type="Google" id="ProtNLM"/>
    </source>
</evidence>
<feature type="region of interest" description="Disordered" evidence="7">
    <location>
        <begin position="953"/>
        <end position="994"/>
    </location>
</feature>
<dbReference type="PANTHER" id="PTHR13018:SF149">
    <property type="entry name" value="DOMAIN PROTEIN, PUTATIVE (AFU_ORTHOLOGUE AFUA_3G11660)-RELATED"/>
    <property type="match status" value="1"/>
</dbReference>
<feature type="compositionally biased region" description="Polar residues" evidence="7">
    <location>
        <begin position="953"/>
        <end position="984"/>
    </location>
</feature>
<evidence type="ECO:0000259" key="10">
    <source>
        <dbReference type="Pfam" id="PF13967"/>
    </source>
</evidence>
<evidence type="ECO:0000256" key="3">
    <source>
        <dbReference type="ARBA" id="ARBA00022448"/>
    </source>
</evidence>
<evidence type="ECO:0000256" key="4">
    <source>
        <dbReference type="ARBA" id="ARBA00022692"/>
    </source>
</evidence>
<feature type="compositionally biased region" description="Polar residues" evidence="7">
    <location>
        <begin position="896"/>
        <end position="906"/>
    </location>
</feature>
<feature type="domain" description="CSC1/OSCA1-like N-terminal transmembrane" evidence="10">
    <location>
        <begin position="25"/>
        <end position="178"/>
    </location>
</feature>
<evidence type="ECO:0000256" key="5">
    <source>
        <dbReference type="ARBA" id="ARBA00022989"/>
    </source>
</evidence>
<dbReference type="EMBL" id="KL197726">
    <property type="protein sequence ID" value="KDQ55248.1"/>
    <property type="molecule type" value="Genomic_DNA"/>
</dbReference>
<feature type="domain" description="CSC1/OSCA1-like cytosolic" evidence="11">
    <location>
        <begin position="203"/>
        <end position="366"/>
    </location>
</feature>
<dbReference type="FunCoup" id="A0A067PK17">
    <property type="interactions" value="53"/>
</dbReference>
<reference evidence="13" key="1">
    <citation type="journal article" date="2014" name="Proc. Natl. Acad. Sci. U.S.A.">
        <title>Extensive sampling of basidiomycete genomes demonstrates inadequacy of the white-rot/brown-rot paradigm for wood decay fungi.</title>
        <authorList>
            <person name="Riley R."/>
            <person name="Salamov A.A."/>
            <person name="Brown D.W."/>
            <person name="Nagy L.G."/>
            <person name="Floudas D."/>
            <person name="Held B.W."/>
            <person name="Levasseur A."/>
            <person name="Lombard V."/>
            <person name="Morin E."/>
            <person name="Otillar R."/>
            <person name="Lindquist E.A."/>
            <person name="Sun H."/>
            <person name="LaButti K.M."/>
            <person name="Schmutz J."/>
            <person name="Jabbour D."/>
            <person name="Luo H."/>
            <person name="Baker S.E."/>
            <person name="Pisabarro A.G."/>
            <person name="Walton J.D."/>
            <person name="Blanchette R.A."/>
            <person name="Henrissat B."/>
            <person name="Martin F."/>
            <person name="Cullen D."/>
            <person name="Hibbett D.S."/>
            <person name="Grigoriev I.V."/>
        </authorList>
    </citation>
    <scope>NUCLEOTIDE SEQUENCE [LARGE SCALE GENOMIC DNA]</scope>
    <source>
        <strain evidence="13">MUCL 33604</strain>
    </source>
</reference>
<dbReference type="HOGENOM" id="CLU_009187_0_0_1"/>
<feature type="transmembrane region" description="Helical" evidence="8">
    <location>
        <begin position="604"/>
        <end position="622"/>
    </location>
</feature>
<comment type="subcellular location">
    <subcellularLocation>
        <location evidence="1">Membrane</location>
        <topology evidence="1">Multi-pass membrane protein</topology>
    </subcellularLocation>
</comment>
<feature type="transmembrane region" description="Helical" evidence="8">
    <location>
        <begin position="538"/>
        <end position="558"/>
    </location>
</feature>
<sequence>MSNDSSPDIGTIIDQNANRTLAPKAVLSQVLLMTAFSAITIVVFNILRPRNKATVIYEPKVKYHVGNQKPPPISPSVFGWVSPLVRCKEADLVDKIGLDAITYLRFLRLSRWLFSAVALLVCAVLVPINITFNLKQVTAANQPDILTMMTIRNVTGNLLFAHITVMWGVTGLVLGFVYIHWKNMVRLRQAWFRSPEYQESFYARTLLVLRVPRSLQSDEGIRATFQSVQVPYPTTSVHIGRKVGRLPELIEYHNNTVRELEEVLVRYLKGGKIRSTRPTITLGGFLGFGGQKKDAIDFYTAKLKRTEAAVEEYRIQIDSRKPENYGFASMAAVPYAHIVANMLKNKKPKGTTVTLAPNPKDIIWSNITKSPADVARLKMTGFIILAVICFFNTVPLFVISILANLTAIASFVPFLQSWANDSPTFFAVVSGVLPPAVSALFGYFLPIIMRKTSKYQGAHTHSRLDRAVVARYFAFLVISQLVIFTLIGVIFHAVEEIIIQIGQHNNFQQILNNLDKLPGTINRTYIDQSSYWLTFFPLRGFLAIFDLAQILKLAWTSFRTRVFGRTPRDIRDWTQPPDFEYAIYYSNILFMICVGLIFAPLAPLVAVAAAVVLWVSSWVYKYQLMFVFVSKVETGGRLWNPVINRLLASCVLMQLLMTLTMGLQMGWGTYHWVATVPPIFVVFFFKAYLKRTFDRHFRYYVPSDEELRRAKIHSERADHKGNRLEKRFGHPALHSELFTPMLHAKMMPLLREVYSGKISNDKAVLGEYGGQKMETQIMPGGIRIAGIDQNDLEYDPALYQRDRGELDWDQRSMASTAALNDFSDGASLQPAKSQYYANGRASPAPSGRGVPAGYDRYMAQGPTGPQNDIELSRLDSDQQPLLYAPGSQGYFDPRGNPSSSSITLNGTPPLPQYPPSQQGSPGEGYRQAPVHRPYPSRQMTSYTSEVDLTYNAGHQQRPSENYDQAPGQRSYTPTRPPSDSSNNVAGRGAYGRGL</sequence>
<feature type="transmembrane region" description="Helical" evidence="8">
    <location>
        <begin position="469"/>
        <end position="494"/>
    </location>
</feature>
<feature type="transmembrane region" description="Helical" evidence="8">
    <location>
        <begin position="642"/>
        <end position="663"/>
    </location>
</feature>
<dbReference type="AlphaFoldDB" id="A0A067PK17"/>
<feature type="domain" description="CSC1/OSCA1-like 7TM region" evidence="9">
    <location>
        <begin position="379"/>
        <end position="660"/>
    </location>
</feature>
<feature type="compositionally biased region" description="Low complexity" evidence="7">
    <location>
        <begin position="915"/>
        <end position="925"/>
    </location>
</feature>
<dbReference type="InterPro" id="IPR032880">
    <property type="entry name" value="CSC1/OSCA1-like_N"/>
</dbReference>
<dbReference type="InterPro" id="IPR003864">
    <property type="entry name" value="CSC1/OSCA1-like_7TM"/>
</dbReference>
<accession>A0A067PK17</accession>
<evidence type="ECO:0000256" key="7">
    <source>
        <dbReference type="SAM" id="MobiDB-lite"/>
    </source>
</evidence>
<feature type="transmembrane region" description="Helical" evidence="8">
    <location>
        <begin position="26"/>
        <end position="47"/>
    </location>
</feature>
<feature type="transmembrane region" description="Helical" evidence="8">
    <location>
        <begin position="669"/>
        <end position="689"/>
    </location>
</feature>
<evidence type="ECO:0000259" key="9">
    <source>
        <dbReference type="Pfam" id="PF02714"/>
    </source>
</evidence>
<dbReference type="Pfam" id="PF14703">
    <property type="entry name" value="PHM7_cyt"/>
    <property type="match status" value="1"/>
</dbReference>
<evidence type="ECO:0000256" key="2">
    <source>
        <dbReference type="ARBA" id="ARBA00007779"/>
    </source>
</evidence>
<proteinExistence type="inferred from homology"/>
<evidence type="ECO:0000256" key="1">
    <source>
        <dbReference type="ARBA" id="ARBA00004141"/>
    </source>
</evidence>
<evidence type="ECO:0000256" key="8">
    <source>
        <dbReference type="SAM" id="Phobius"/>
    </source>
</evidence>
<dbReference type="Pfam" id="PF13967">
    <property type="entry name" value="RSN1_TM"/>
    <property type="match status" value="1"/>
</dbReference>
<evidence type="ECO:0000259" key="11">
    <source>
        <dbReference type="Pfam" id="PF14703"/>
    </source>
</evidence>
<keyword evidence="6 8" id="KW-0472">Membrane</keyword>
<name>A0A067PK17_9AGAM</name>
<organism evidence="12 13">
    <name type="scientific">Jaapia argillacea MUCL 33604</name>
    <dbReference type="NCBI Taxonomy" id="933084"/>
    <lineage>
        <taxon>Eukaryota</taxon>
        <taxon>Fungi</taxon>
        <taxon>Dikarya</taxon>
        <taxon>Basidiomycota</taxon>
        <taxon>Agaricomycotina</taxon>
        <taxon>Agaricomycetes</taxon>
        <taxon>Agaricomycetidae</taxon>
        <taxon>Jaapiales</taxon>
        <taxon>Jaapiaceae</taxon>
        <taxon>Jaapia</taxon>
    </lineage>
</organism>
<keyword evidence="4 8" id="KW-0812">Transmembrane</keyword>
<keyword evidence="13" id="KW-1185">Reference proteome</keyword>
<evidence type="ECO:0000256" key="6">
    <source>
        <dbReference type="ARBA" id="ARBA00023136"/>
    </source>
</evidence>
<dbReference type="OrthoDB" id="2150324at2759"/>
<evidence type="ECO:0000313" key="12">
    <source>
        <dbReference type="EMBL" id="KDQ55248.1"/>
    </source>
</evidence>
<comment type="similarity">
    <text evidence="2">Belongs to the CSC1 (TC 1.A.17) family.</text>
</comment>
<keyword evidence="3" id="KW-0813">Transport</keyword>
<evidence type="ECO:0000313" key="13">
    <source>
        <dbReference type="Proteomes" id="UP000027265"/>
    </source>
</evidence>